<dbReference type="Gene3D" id="3.40.50.2300">
    <property type="match status" value="1"/>
</dbReference>
<evidence type="ECO:0000313" key="9">
    <source>
        <dbReference type="Proteomes" id="UP000295210"/>
    </source>
</evidence>
<keyword evidence="9" id="KW-1185">Reference proteome</keyword>
<evidence type="ECO:0000256" key="4">
    <source>
        <dbReference type="ARBA" id="ARBA00023163"/>
    </source>
</evidence>
<sequence length="363" mass="41225">MGSERILVVDDEPYVRTVIAAMLERSDYEPVMAASGQEALERVSKEAPFDLILSDIMMQGLDGIALLEQVRKLQTDVPVVVVTAVHDIGVAVSAMRRGAYDYLLKPFEREQLLGVVRRALDYRKLVQQNAMYRQKLEELVTARTEMLRQAMADLEQSYDITLEALGDALDLKDAETEGHSKRVTAYTMALAQEMDLTPAQISVISRGAFLHDIGKMAIPDAILLKPGRLTAEEQMIMRKHCERGYEMLRKIPYLQEPAEIVFSHQEHYDGSGYPRGLRGEEIPLGARIFAVADTLDAITSDRPYRRAQSFEQARKEIARCAGTQFDPYVVEVYLSMGTRIWEELRREISRQSRFSPFSFALER</sequence>
<dbReference type="SUPFAM" id="SSF52172">
    <property type="entry name" value="CheY-like"/>
    <property type="match status" value="1"/>
</dbReference>
<dbReference type="InterPro" id="IPR003607">
    <property type="entry name" value="HD/PDEase_dom"/>
</dbReference>
<evidence type="ECO:0000256" key="2">
    <source>
        <dbReference type="ARBA" id="ARBA00023012"/>
    </source>
</evidence>
<dbReference type="CDD" id="cd00077">
    <property type="entry name" value="HDc"/>
    <property type="match status" value="1"/>
</dbReference>
<dbReference type="OrthoDB" id="9804747at2"/>
<feature type="domain" description="HD-GYP" evidence="7">
    <location>
        <begin position="154"/>
        <end position="349"/>
    </location>
</feature>
<evidence type="ECO:0000313" key="8">
    <source>
        <dbReference type="EMBL" id="TCK75667.1"/>
    </source>
</evidence>
<feature type="modified residue" description="4-aspartylphosphate" evidence="5">
    <location>
        <position position="55"/>
    </location>
</feature>
<dbReference type="GO" id="GO:0016740">
    <property type="term" value="F:transferase activity"/>
    <property type="evidence" value="ECO:0007669"/>
    <property type="project" value="UniProtKB-KW"/>
</dbReference>
<dbReference type="InterPro" id="IPR011006">
    <property type="entry name" value="CheY-like_superfamily"/>
</dbReference>
<evidence type="ECO:0000259" key="7">
    <source>
        <dbReference type="PROSITE" id="PS51832"/>
    </source>
</evidence>
<keyword evidence="4" id="KW-0804">Transcription</keyword>
<dbReference type="AlphaFoldDB" id="A0A4R1LD86"/>
<feature type="domain" description="Response regulatory" evidence="6">
    <location>
        <begin position="5"/>
        <end position="120"/>
    </location>
</feature>
<comment type="caution">
    <text evidence="8">The sequence shown here is derived from an EMBL/GenBank/DDBJ whole genome shotgun (WGS) entry which is preliminary data.</text>
</comment>
<dbReference type="GO" id="GO:0000160">
    <property type="term" value="P:phosphorelay signal transduction system"/>
    <property type="evidence" value="ECO:0007669"/>
    <property type="project" value="UniProtKB-KW"/>
</dbReference>
<evidence type="ECO:0000256" key="3">
    <source>
        <dbReference type="ARBA" id="ARBA00023015"/>
    </source>
</evidence>
<name>A0A4R1LD86_9BACT</name>
<dbReference type="PROSITE" id="PS51832">
    <property type="entry name" value="HD_GYP"/>
    <property type="match status" value="1"/>
</dbReference>
<evidence type="ECO:0000259" key="6">
    <source>
        <dbReference type="PROSITE" id="PS50110"/>
    </source>
</evidence>
<dbReference type="NCBIfam" id="TIGR00277">
    <property type="entry name" value="HDIG"/>
    <property type="match status" value="1"/>
</dbReference>
<evidence type="ECO:0000256" key="1">
    <source>
        <dbReference type="ARBA" id="ARBA00022553"/>
    </source>
</evidence>
<gene>
    <name evidence="8" type="ORF">C7378_0657</name>
</gene>
<dbReference type="InterPro" id="IPR052020">
    <property type="entry name" value="Cyclic_di-GMP/3'3'-cGAMP_PDE"/>
</dbReference>
<dbReference type="Pfam" id="PF13487">
    <property type="entry name" value="HD_5"/>
    <property type="match status" value="1"/>
</dbReference>
<dbReference type="Proteomes" id="UP000295210">
    <property type="component" value="Unassembled WGS sequence"/>
</dbReference>
<proteinExistence type="predicted"/>
<dbReference type="InterPro" id="IPR006675">
    <property type="entry name" value="HDIG_dom"/>
</dbReference>
<dbReference type="InterPro" id="IPR037522">
    <property type="entry name" value="HD_GYP_dom"/>
</dbReference>
<dbReference type="SUPFAM" id="SSF109604">
    <property type="entry name" value="HD-domain/PDEase-like"/>
    <property type="match status" value="1"/>
</dbReference>
<dbReference type="FunFam" id="3.40.50.2300:FF:000018">
    <property type="entry name" value="DNA-binding transcriptional regulator NtrC"/>
    <property type="match status" value="1"/>
</dbReference>
<dbReference type="SMART" id="SM00448">
    <property type="entry name" value="REC"/>
    <property type="match status" value="1"/>
</dbReference>
<protein>
    <submittedName>
        <fullName evidence="8">Putative nucleotidyltransferase with HDIG domain</fullName>
    </submittedName>
</protein>
<dbReference type="PANTHER" id="PTHR45228:SF5">
    <property type="entry name" value="CYCLIC DI-GMP PHOSPHODIESTERASE VC_1348-RELATED"/>
    <property type="match status" value="1"/>
</dbReference>
<keyword evidence="8" id="KW-0808">Transferase</keyword>
<reference evidence="8 9" key="1">
    <citation type="submission" date="2019-03" db="EMBL/GenBank/DDBJ databases">
        <title>Genomic Encyclopedia of Type Strains, Phase IV (KMG-IV): sequencing the most valuable type-strain genomes for metagenomic binning, comparative biology and taxonomic classification.</title>
        <authorList>
            <person name="Goeker M."/>
        </authorList>
    </citation>
    <scope>NUCLEOTIDE SEQUENCE [LARGE SCALE GENOMIC DNA]</scope>
    <source>
        <strain evidence="8 9">DSM 103428</strain>
    </source>
</reference>
<dbReference type="PROSITE" id="PS50110">
    <property type="entry name" value="RESPONSE_REGULATORY"/>
    <property type="match status" value="1"/>
</dbReference>
<dbReference type="RefSeq" id="WP_131991594.1">
    <property type="nucleotide sequence ID" value="NZ_SMGK01000001.1"/>
</dbReference>
<dbReference type="Pfam" id="PF00072">
    <property type="entry name" value="Response_reg"/>
    <property type="match status" value="1"/>
</dbReference>
<keyword evidence="2" id="KW-0902">Two-component regulatory system</keyword>
<dbReference type="EMBL" id="SMGK01000001">
    <property type="protein sequence ID" value="TCK75667.1"/>
    <property type="molecule type" value="Genomic_DNA"/>
</dbReference>
<dbReference type="PANTHER" id="PTHR45228">
    <property type="entry name" value="CYCLIC DI-GMP PHOSPHODIESTERASE TM_0186-RELATED"/>
    <property type="match status" value="1"/>
</dbReference>
<dbReference type="SMART" id="SM00471">
    <property type="entry name" value="HDc"/>
    <property type="match status" value="1"/>
</dbReference>
<dbReference type="InterPro" id="IPR001789">
    <property type="entry name" value="Sig_transdc_resp-reg_receiver"/>
</dbReference>
<dbReference type="Gene3D" id="1.10.3210.10">
    <property type="entry name" value="Hypothetical protein af1432"/>
    <property type="match status" value="1"/>
</dbReference>
<accession>A0A4R1LD86</accession>
<evidence type="ECO:0000256" key="5">
    <source>
        <dbReference type="PROSITE-ProRule" id="PRU00169"/>
    </source>
</evidence>
<organism evidence="8 9">
    <name type="scientific">Acidipila rosea</name>
    <dbReference type="NCBI Taxonomy" id="768535"/>
    <lineage>
        <taxon>Bacteria</taxon>
        <taxon>Pseudomonadati</taxon>
        <taxon>Acidobacteriota</taxon>
        <taxon>Terriglobia</taxon>
        <taxon>Terriglobales</taxon>
        <taxon>Acidobacteriaceae</taxon>
        <taxon>Acidipila</taxon>
    </lineage>
</organism>
<keyword evidence="1 5" id="KW-0597">Phosphoprotein</keyword>
<keyword evidence="3" id="KW-0805">Transcription regulation</keyword>